<protein>
    <submittedName>
        <fullName evidence="15 16">Protein toll-like</fullName>
    </submittedName>
</protein>
<dbReference type="PRINTS" id="PR01537">
    <property type="entry name" value="INTRLKN1R1F"/>
</dbReference>
<keyword evidence="14" id="KW-1185">Reference proteome</keyword>
<evidence type="ECO:0000259" key="13">
    <source>
        <dbReference type="PROSITE" id="PS50104"/>
    </source>
</evidence>
<dbReference type="Proteomes" id="UP000694941">
    <property type="component" value="Unplaced"/>
</dbReference>
<evidence type="ECO:0000256" key="11">
    <source>
        <dbReference type="SAM" id="Phobius"/>
    </source>
</evidence>
<evidence type="ECO:0000256" key="2">
    <source>
        <dbReference type="ARBA" id="ARBA00009634"/>
    </source>
</evidence>
<keyword evidence="10" id="KW-0325">Glycoprotein</keyword>
<evidence type="ECO:0000256" key="6">
    <source>
        <dbReference type="ARBA" id="ARBA00022737"/>
    </source>
</evidence>
<dbReference type="Pfam" id="PF01582">
    <property type="entry name" value="TIR"/>
    <property type="match status" value="1"/>
</dbReference>
<accession>A0ABM1BGH2</accession>
<dbReference type="InterPro" id="IPR003591">
    <property type="entry name" value="Leu-rich_rpt_typical-subtyp"/>
</dbReference>
<dbReference type="SMART" id="SM00255">
    <property type="entry name" value="TIR"/>
    <property type="match status" value="1"/>
</dbReference>
<evidence type="ECO:0000256" key="9">
    <source>
        <dbReference type="ARBA" id="ARBA00023170"/>
    </source>
</evidence>
<dbReference type="InterPro" id="IPR032675">
    <property type="entry name" value="LRR_dom_sf"/>
</dbReference>
<evidence type="ECO:0000256" key="3">
    <source>
        <dbReference type="ARBA" id="ARBA00022614"/>
    </source>
</evidence>
<comment type="similarity">
    <text evidence="2">Belongs to the Toll-like receptor family.</text>
</comment>
<evidence type="ECO:0000313" key="14">
    <source>
        <dbReference type="Proteomes" id="UP000694941"/>
    </source>
</evidence>
<feature type="chain" id="PRO_5045022018" evidence="12">
    <location>
        <begin position="27"/>
        <end position="1070"/>
    </location>
</feature>
<evidence type="ECO:0000256" key="1">
    <source>
        <dbReference type="ARBA" id="ARBA00004479"/>
    </source>
</evidence>
<evidence type="ECO:0000313" key="18">
    <source>
        <dbReference type="RefSeq" id="XP_022249497.1"/>
    </source>
</evidence>
<evidence type="ECO:0000256" key="10">
    <source>
        <dbReference type="ARBA" id="ARBA00023180"/>
    </source>
</evidence>
<dbReference type="PROSITE" id="PS51450">
    <property type="entry name" value="LRR"/>
    <property type="match status" value="6"/>
</dbReference>
<dbReference type="RefSeq" id="XP_013781530.1">
    <property type="nucleotide sequence ID" value="XM_013926076.2"/>
</dbReference>
<dbReference type="PANTHER" id="PTHR24365:SF541">
    <property type="entry name" value="PROTEIN TOLL-RELATED"/>
    <property type="match status" value="1"/>
</dbReference>
<evidence type="ECO:0000256" key="12">
    <source>
        <dbReference type="SAM" id="SignalP"/>
    </source>
</evidence>
<feature type="transmembrane region" description="Helical" evidence="11">
    <location>
        <begin position="799"/>
        <end position="821"/>
    </location>
</feature>
<reference evidence="15 16" key="1">
    <citation type="submission" date="2025-05" db="UniProtKB">
        <authorList>
            <consortium name="RefSeq"/>
        </authorList>
    </citation>
    <scope>IDENTIFICATION</scope>
    <source>
        <tissue evidence="15 16">Muscle</tissue>
    </source>
</reference>
<feature type="signal peptide" evidence="12">
    <location>
        <begin position="1"/>
        <end position="26"/>
    </location>
</feature>
<evidence type="ECO:0000256" key="5">
    <source>
        <dbReference type="ARBA" id="ARBA00022729"/>
    </source>
</evidence>
<proteinExistence type="inferred from homology"/>
<dbReference type="RefSeq" id="XP_013781531.1">
    <property type="nucleotide sequence ID" value="XM_013926077.2"/>
</dbReference>
<organism evidence="14 15">
    <name type="scientific">Limulus polyphemus</name>
    <name type="common">Atlantic horseshoe crab</name>
    <dbReference type="NCBI Taxonomy" id="6850"/>
    <lineage>
        <taxon>Eukaryota</taxon>
        <taxon>Metazoa</taxon>
        <taxon>Ecdysozoa</taxon>
        <taxon>Arthropoda</taxon>
        <taxon>Chelicerata</taxon>
        <taxon>Merostomata</taxon>
        <taxon>Xiphosura</taxon>
        <taxon>Limulidae</taxon>
        <taxon>Limulus</taxon>
    </lineage>
</organism>
<dbReference type="Pfam" id="PF13855">
    <property type="entry name" value="LRR_8"/>
    <property type="match status" value="4"/>
</dbReference>
<dbReference type="InterPro" id="IPR000157">
    <property type="entry name" value="TIR_dom"/>
</dbReference>
<evidence type="ECO:0000256" key="8">
    <source>
        <dbReference type="ARBA" id="ARBA00023136"/>
    </source>
</evidence>
<evidence type="ECO:0000313" key="15">
    <source>
        <dbReference type="RefSeq" id="XP_013781529.1"/>
    </source>
</evidence>
<dbReference type="SMART" id="SM00369">
    <property type="entry name" value="LRR_TYP"/>
    <property type="match status" value="14"/>
</dbReference>
<keyword evidence="7 11" id="KW-1133">Transmembrane helix</keyword>
<keyword evidence="5 12" id="KW-0732">Signal</keyword>
<dbReference type="InterPro" id="IPR001611">
    <property type="entry name" value="Leu-rich_rpt"/>
</dbReference>
<gene>
    <name evidence="15 16 17 18" type="primary">LOC106465836</name>
</gene>
<dbReference type="Gene3D" id="3.40.50.10140">
    <property type="entry name" value="Toll/interleukin-1 receptor homology (TIR) domain"/>
    <property type="match status" value="1"/>
</dbReference>
<dbReference type="RefSeq" id="XP_022249497.1">
    <property type="nucleotide sequence ID" value="XM_022393789.1"/>
</dbReference>
<dbReference type="PROSITE" id="PS50104">
    <property type="entry name" value="TIR"/>
    <property type="match status" value="1"/>
</dbReference>
<keyword evidence="4 11" id="KW-0812">Transmembrane</keyword>
<dbReference type="Gene3D" id="3.80.10.10">
    <property type="entry name" value="Ribonuclease Inhibitor"/>
    <property type="match status" value="4"/>
</dbReference>
<keyword evidence="3" id="KW-0433">Leucine-rich repeat</keyword>
<dbReference type="GeneID" id="106465836"/>
<dbReference type="Pfam" id="PF00560">
    <property type="entry name" value="LRR_1"/>
    <property type="match status" value="1"/>
</dbReference>
<comment type="subcellular location">
    <subcellularLocation>
        <location evidence="1">Membrane</location>
        <topology evidence="1">Single-pass type I membrane protein</topology>
    </subcellularLocation>
</comment>
<dbReference type="RefSeq" id="XP_013781529.1">
    <property type="nucleotide sequence ID" value="XM_013926075.2"/>
</dbReference>
<feature type="domain" description="TIR" evidence="13">
    <location>
        <begin position="852"/>
        <end position="987"/>
    </location>
</feature>
<sequence length="1070" mass="123573">MSDRQKKNLSFIIYILLLGALRFSDGFNCVKNFDPVCDIVYCSDTIQGNTLQCFINTTDSQSGQIPHAYVIDYKFHKRLKVECNSSAPYKPGMLKELDISEIDYFVFSGCSLPTVSFNDFLSGLTVRKLKFENRNGNLQLTASLFKGLALLKLLNLAKNKLSVLPEDVFQYLTNIESLHLSDNELQTLPENVFQPLNNLENLELGANKLSKLPAGLFRNLPRLKRIYLYRNKLSTLSKDIFDNLESLEILELFGNEFTKLPGDVFSGLLNLRSLGLSKNKLETLPSELFRKNLALEELDLSSNPTFRDLPGDLFTGLTNLKYLTINHCNLTNFSSSFFSEAPNLLQLKLHNNRLTSLPVGIFDNNRKLHILEMPYNDLTFLPIGLFDYQISLQKLNLYKNNIKSLSPDIFQNFVNIREINLGYNFLTELNNTLFRNTQSLETLILSGNQIISLAKVDLFGKPVKLKKLDLSNNNLTEFINMNWNLVTNLEELRLDNNQITFFKVPLIRSDDANVYLKGNQIKTVDMRDVYMQLNVMHLFSSKHSEGSSPVYYLQDNAFQCDCHLLDFADYLRNYLNDVYRIAIIHGAKNLPCIGPSHLANKAITSVPREKFICSVRNNCPDLCHCYFRTSDKAVIVNCSGLHWDTLPLHLPENTNILHLEKNNISSLNIFSSDAYRNLTEIYLDENHISSIDNWKLPPNLKMISLRKNYLTHISTDIYKEREETLHFDLRLGYNPWECTCETLELKSWLTNNLHKIKDIDDIYCSEPVKLNGTLRKELLVQMPDNILCPHATWPQKIKLISVSVICVVLAILLFVVSVLYYRNKQTVIAYVYIHLYNVFMCFFTEEELDEDKIFDAFISYSSSDRETAFSILKELETNEPLFKVCIHDRDWLAGNAISWNIVNSVQNSRRTILVISKDFLESVWFQIEFHTAYYQMLEDKVDRLIVVVKGELPPKDTFDKDLQYLLSTKTYLVWGEKWFWEKLRYAMPHHRSLRAPENKTPFRNRPPSAILKSVEEQIENYTLNGNKNKQNDILSQKNKNQVVTQSNFEPTALQIGPLKRNGDVFISSRV</sequence>
<evidence type="ECO:0000256" key="4">
    <source>
        <dbReference type="ARBA" id="ARBA00022692"/>
    </source>
</evidence>
<dbReference type="InterPro" id="IPR035897">
    <property type="entry name" value="Toll_tir_struct_dom_sf"/>
</dbReference>
<keyword evidence="6" id="KW-0677">Repeat</keyword>
<keyword evidence="8 11" id="KW-0472">Membrane</keyword>
<dbReference type="SUPFAM" id="SSF52200">
    <property type="entry name" value="Toll/Interleukin receptor TIR domain"/>
    <property type="match status" value="1"/>
</dbReference>
<name>A0ABM1BGH2_LIMPO</name>
<evidence type="ECO:0000313" key="16">
    <source>
        <dbReference type="RefSeq" id="XP_013781530.1"/>
    </source>
</evidence>
<dbReference type="SMART" id="SM00082">
    <property type="entry name" value="LRRCT"/>
    <property type="match status" value="2"/>
</dbReference>
<evidence type="ECO:0000256" key="7">
    <source>
        <dbReference type="ARBA" id="ARBA00022989"/>
    </source>
</evidence>
<keyword evidence="9" id="KW-0675">Receptor</keyword>
<evidence type="ECO:0000313" key="17">
    <source>
        <dbReference type="RefSeq" id="XP_013781531.1"/>
    </source>
</evidence>
<dbReference type="SUPFAM" id="SSF52058">
    <property type="entry name" value="L domain-like"/>
    <property type="match status" value="2"/>
</dbReference>
<dbReference type="SMART" id="SM00364">
    <property type="entry name" value="LRR_BAC"/>
    <property type="match status" value="8"/>
</dbReference>
<dbReference type="PANTHER" id="PTHR24365">
    <property type="entry name" value="TOLL-LIKE RECEPTOR"/>
    <property type="match status" value="1"/>
</dbReference>
<dbReference type="InterPro" id="IPR000483">
    <property type="entry name" value="Cys-rich_flank_reg_C"/>
</dbReference>